<feature type="transmembrane region" description="Helical" evidence="2">
    <location>
        <begin position="333"/>
        <end position="354"/>
    </location>
</feature>
<evidence type="ECO:0000256" key="1">
    <source>
        <dbReference type="SAM" id="MobiDB-lite"/>
    </source>
</evidence>
<accession>B7G2Q4</accession>
<feature type="transmembrane region" description="Helical" evidence="2">
    <location>
        <begin position="23"/>
        <end position="40"/>
    </location>
</feature>
<proteinExistence type="predicted"/>
<evidence type="ECO:0000313" key="3">
    <source>
        <dbReference type="EMBL" id="EEC47170.1"/>
    </source>
</evidence>
<dbReference type="Proteomes" id="UP000000759">
    <property type="component" value="Chromosome 12"/>
</dbReference>
<name>B7G2Q4_PHATC</name>
<evidence type="ECO:0000313" key="4">
    <source>
        <dbReference type="Proteomes" id="UP000000759"/>
    </source>
</evidence>
<dbReference type="EMBL" id="CM000614">
    <property type="protein sequence ID" value="EEC47170.1"/>
    <property type="molecule type" value="Genomic_DNA"/>
</dbReference>
<keyword evidence="2" id="KW-0812">Transmembrane</keyword>
<keyword evidence="2" id="KW-0472">Membrane</keyword>
<feature type="region of interest" description="Disordered" evidence="1">
    <location>
        <begin position="403"/>
        <end position="427"/>
    </location>
</feature>
<evidence type="ECO:0000256" key="2">
    <source>
        <dbReference type="SAM" id="Phobius"/>
    </source>
</evidence>
<organism evidence="3 4">
    <name type="scientific">Phaeodactylum tricornutum (strain CCAP 1055/1)</name>
    <dbReference type="NCBI Taxonomy" id="556484"/>
    <lineage>
        <taxon>Eukaryota</taxon>
        <taxon>Sar</taxon>
        <taxon>Stramenopiles</taxon>
        <taxon>Ochrophyta</taxon>
        <taxon>Bacillariophyta</taxon>
        <taxon>Bacillariophyceae</taxon>
        <taxon>Bacillariophycidae</taxon>
        <taxon>Naviculales</taxon>
        <taxon>Phaeodactylaceae</taxon>
        <taxon>Phaeodactylum</taxon>
    </lineage>
</organism>
<dbReference type="PaxDb" id="2850-Phatr47165"/>
<protein>
    <submittedName>
        <fullName evidence="3">Uncharacterized protein</fullName>
    </submittedName>
</protein>
<dbReference type="KEGG" id="pti:PHATRDRAFT_47165"/>
<feature type="compositionally biased region" description="Low complexity" evidence="1">
    <location>
        <begin position="405"/>
        <end position="416"/>
    </location>
</feature>
<gene>
    <name evidence="3" type="ORF">PHATRDRAFT_47165</name>
</gene>
<keyword evidence="4" id="KW-1185">Reference proteome</keyword>
<keyword evidence="2" id="KW-1133">Transmembrane helix</keyword>
<dbReference type="GeneID" id="7201949"/>
<reference evidence="3 4" key="1">
    <citation type="journal article" date="2008" name="Nature">
        <title>The Phaeodactylum genome reveals the evolutionary history of diatom genomes.</title>
        <authorList>
            <person name="Bowler C."/>
            <person name="Allen A.E."/>
            <person name="Badger J.H."/>
            <person name="Grimwood J."/>
            <person name="Jabbari K."/>
            <person name="Kuo A."/>
            <person name="Maheswari U."/>
            <person name="Martens C."/>
            <person name="Maumus F."/>
            <person name="Otillar R.P."/>
            <person name="Rayko E."/>
            <person name="Salamov A."/>
            <person name="Vandepoele K."/>
            <person name="Beszteri B."/>
            <person name="Gruber A."/>
            <person name="Heijde M."/>
            <person name="Katinka M."/>
            <person name="Mock T."/>
            <person name="Valentin K."/>
            <person name="Verret F."/>
            <person name="Berges J.A."/>
            <person name="Brownlee C."/>
            <person name="Cadoret J.P."/>
            <person name="Chiovitti A."/>
            <person name="Choi C.J."/>
            <person name="Coesel S."/>
            <person name="De Martino A."/>
            <person name="Detter J.C."/>
            <person name="Durkin C."/>
            <person name="Falciatore A."/>
            <person name="Fournet J."/>
            <person name="Haruta M."/>
            <person name="Huysman M.J."/>
            <person name="Jenkins B.D."/>
            <person name="Jiroutova K."/>
            <person name="Jorgensen R.E."/>
            <person name="Joubert Y."/>
            <person name="Kaplan A."/>
            <person name="Kroger N."/>
            <person name="Kroth P.G."/>
            <person name="La Roche J."/>
            <person name="Lindquist E."/>
            <person name="Lommer M."/>
            <person name="Martin-Jezequel V."/>
            <person name="Lopez P.J."/>
            <person name="Lucas S."/>
            <person name="Mangogna M."/>
            <person name="McGinnis K."/>
            <person name="Medlin L.K."/>
            <person name="Montsant A."/>
            <person name="Oudot-Le Secq M.P."/>
            <person name="Napoli C."/>
            <person name="Obornik M."/>
            <person name="Parker M.S."/>
            <person name="Petit J.L."/>
            <person name="Porcel B.M."/>
            <person name="Poulsen N."/>
            <person name="Robison M."/>
            <person name="Rychlewski L."/>
            <person name="Rynearson T.A."/>
            <person name="Schmutz J."/>
            <person name="Shapiro H."/>
            <person name="Siaut M."/>
            <person name="Stanley M."/>
            <person name="Sussman M.R."/>
            <person name="Taylor A.R."/>
            <person name="Vardi A."/>
            <person name="von Dassow P."/>
            <person name="Vyverman W."/>
            <person name="Willis A."/>
            <person name="Wyrwicz L.S."/>
            <person name="Rokhsar D.S."/>
            <person name="Weissenbach J."/>
            <person name="Armbrust E.V."/>
            <person name="Green B.R."/>
            <person name="Van de Peer Y."/>
            <person name="Grigoriev I.V."/>
        </authorList>
    </citation>
    <scope>NUCLEOTIDE SEQUENCE [LARGE SCALE GENOMIC DNA]</scope>
    <source>
        <strain evidence="3 4">CCAP 1055/1</strain>
    </source>
</reference>
<dbReference type="HOGENOM" id="CLU_643226_0_0_1"/>
<reference evidence="4" key="2">
    <citation type="submission" date="2008-08" db="EMBL/GenBank/DDBJ databases">
        <authorList>
            <consortium name="Diatom Consortium"/>
            <person name="Grigoriev I."/>
            <person name="Grimwood J."/>
            <person name="Kuo A."/>
            <person name="Otillar R.P."/>
            <person name="Salamov A."/>
            <person name="Detter J.C."/>
            <person name="Lindquist E."/>
            <person name="Shapiro H."/>
            <person name="Lucas S."/>
            <person name="Glavina del Rio T."/>
            <person name="Pitluck S."/>
            <person name="Rokhsar D."/>
            <person name="Bowler C."/>
        </authorList>
    </citation>
    <scope>GENOME REANNOTATION</scope>
    <source>
        <strain evidence="4">CCAP 1055/1</strain>
    </source>
</reference>
<dbReference type="AlphaFoldDB" id="B7G2Q4"/>
<dbReference type="RefSeq" id="XP_002181247.1">
    <property type="nucleotide sequence ID" value="XM_002181211.1"/>
</dbReference>
<dbReference type="InParanoid" id="B7G2Q4"/>
<sequence>MERVFHSSTMTAVAPSVASHHPSVRYLVILLVLVLAVLIVDELAFVPKIGDALVALQEASTIPALRACPNRTAVAIVLFGIPKEFAHVWNAYETNIVHRNPHVDFSVTLHVFDDVTVLTNPKNHEIDAVIESVDSLQQVLKAYHPHIVTSKQDEFDQTLSWLTDDHVEGRFDQPPWNVDTLKNMFRQGHSIEAAFRASMQRYRQTQTVIFVRSDTLLLRPIDVPCMGLPRNKIQLPSWQVHNRDEHVDRLAIAGIDAATIYSRAKTDAFTKYVQRGDVRAVLRNSEHMLKMWLDEQIGLDVAVMPKAWAPLLRVRAGAKLSTRDYKTHLNPLWLTRILLLLLVGGTWLILWPFWSGRIQFSTPRWWTRLRNGNGSAKPHVEQDDIHRETRQLLDTSAFTNDLPQAPEVASVSPSSSLVGNGRRRHGP</sequence>